<dbReference type="PROSITE" id="PS50125">
    <property type="entry name" value="GUANYLATE_CYCLASE_2"/>
    <property type="match status" value="1"/>
</dbReference>
<feature type="transmembrane region" description="Helical" evidence="1">
    <location>
        <begin position="216"/>
        <end position="239"/>
    </location>
</feature>
<dbReference type="InterPro" id="IPR003018">
    <property type="entry name" value="GAF"/>
</dbReference>
<proteinExistence type="predicted"/>
<dbReference type="InterPro" id="IPR001054">
    <property type="entry name" value="A/G_cyclase"/>
</dbReference>
<name>W4LKT2_ENTF1</name>
<dbReference type="Gene3D" id="3.30.70.1230">
    <property type="entry name" value="Nucleotide cyclase"/>
    <property type="match status" value="1"/>
</dbReference>
<dbReference type="Gene3D" id="3.30.450.40">
    <property type="match status" value="1"/>
</dbReference>
<dbReference type="InterPro" id="IPR029787">
    <property type="entry name" value="Nucleotide_cyclase"/>
</dbReference>
<feature type="transmembrane region" description="Helical" evidence="1">
    <location>
        <begin position="352"/>
        <end position="371"/>
    </location>
</feature>
<dbReference type="SMART" id="SM00065">
    <property type="entry name" value="GAF"/>
    <property type="match status" value="1"/>
</dbReference>
<gene>
    <name evidence="3" type="ORF">ETSY1_18410</name>
</gene>
<dbReference type="Gene3D" id="2.30.42.10">
    <property type="match status" value="1"/>
</dbReference>
<dbReference type="InterPro" id="IPR029016">
    <property type="entry name" value="GAF-like_dom_sf"/>
</dbReference>
<evidence type="ECO:0000259" key="2">
    <source>
        <dbReference type="PROSITE" id="PS50125"/>
    </source>
</evidence>
<dbReference type="InterPro" id="IPR050697">
    <property type="entry name" value="Adenylyl/Guanylyl_Cyclase_3/4"/>
</dbReference>
<dbReference type="GO" id="GO:0004016">
    <property type="term" value="F:adenylate cyclase activity"/>
    <property type="evidence" value="ECO:0007669"/>
    <property type="project" value="UniProtKB-ARBA"/>
</dbReference>
<keyword evidence="4" id="KW-1185">Reference proteome</keyword>
<sequence>MSFMSFPLLRKPYALTLFGLLMSACVVLMVVSFSMICDELDKPWAGFAFNKYGAVMQAYHTDLVVFDKIIAVDQQALPVGPERGPSLRQYVRSLTPGTPVTYTVKRNGQIMEVTHVVRLMTRKAMARMAIVPMLVGLGQLIMGAVVFLLRPNTKRSWVFLAFCLSWFGLCFLLYDFHSAFVFHELFMFCWFMTSALMLHLAFVFPEERQIIRQKPWLQVLFYAPSGAMWLSQVLCSSFFPNWIVTAAISIAIAQIHTAYWFASLLVVLISLKHTAMRAPSAVARCRAGTVFLGFAAGFIIPVGSESAAMLFRQNWGTDTLWLLTLFLPLSITYATLRYNLFDIGVIMRRSLTYVLLSALVLASYLGFVWFANKVLNDLPMVQGRGFPVLFALAVLLVMNPLRERVQHLLDRSLFRSRYDFRQTIEGLSRDLTAMLDLDEIANRLVHTVTQALGVSRVALFLDDDDDRDHDRLRAHAVAGEDAEEWSSVHPSRQHPVMALLAERPQGVSRYDLEADPTLAQRAPEAIAAFEHLGMSLALPIRFKGDLIGAFALGEKASGAIFTEADLELLRTLTNQSAVAIANARAYQSLEAKNAELRTALRKVEVLENVKTHLSKFVPTSVQRLIDQDPTAPALDKHEQDVSVLFLDIAGYTSISQALDQAKVNYLVERYFSSFLDDIYANQGDINETAGDGLMIIFQDDNPEVHARAAVQTALSIRDKAERINNELQGQFEPVTVNMGINSGQAAVGSTKFEGAAGTRWTFTASGPVTNLAARIGAFATDGSICVGEATARRLSEVFERRRLGQQSFKNVNEPVSVYEILGLRNRMVGAVA</sequence>
<feature type="transmembrane region" description="Helical" evidence="1">
    <location>
        <begin position="180"/>
        <end position="204"/>
    </location>
</feature>
<dbReference type="HOGENOM" id="CLU_340882_0_0_7"/>
<dbReference type="AlphaFoldDB" id="W4LKT2"/>
<feature type="transmembrane region" description="Helical" evidence="1">
    <location>
        <begin position="281"/>
        <end position="300"/>
    </location>
</feature>
<dbReference type="Pfam" id="PF13185">
    <property type="entry name" value="GAF_2"/>
    <property type="match status" value="1"/>
</dbReference>
<dbReference type="Pfam" id="PF00211">
    <property type="entry name" value="Guanylate_cyc"/>
    <property type="match status" value="1"/>
</dbReference>
<dbReference type="PANTHER" id="PTHR43081">
    <property type="entry name" value="ADENYLATE CYCLASE, TERMINAL-DIFFERENTIATION SPECIFIC-RELATED"/>
    <property type="match status" value="1"/>
</dbReference>
<feature type="domain" description="Guanylate cyclase" evidence="2">
    <location>
        <begin position="642"/>
        <end position="776"/>
    </location>
</feature>
<dbReference type="CDD" id="cd07302">
    <property type="entry name" value="CHD"/>
    <property type="match status" value="1"/>
</dbReference>
<keyword evidence="1" id="KW-0472">Membrane</keyword>
<feature type="transmembrane region" description="Helical" evidence="1">
    <location>
        <begin position="12"/>
        <end position="36"/>
    </location>
</feature>
<evidence type="ECO:0000313" key="3">
    <source>
        <dbReference type="EMBL" id="ETW98524.1"/>
    </source>
</evidence>
<accession>W4LKT2</accession>
<dbReference type="GO" id="GO:0035556">
    <property type="term" value="P:intracellular signal transduction"/>
    <property type="evidence" value="ECO:0007669"/>
    <property type="project" value="InterPro"/>
</dbReference>
<feature type="transmembrane region" description="Helical" evidence="1">
    <location>
        <begin position="245"/>
        <end position="269"/>
    </location>
</feature>
<feature type="transmembrane region" description="Helical" evidence="1">
    <location>
        <begin position="129"/>
        <end position="149"/>
    </location>
</feature>
<evidence type="ECO:0000313" key="4">
    <source>
        <dbReference type="Proteomes" id="UP000019141"/>
    </source>
</evidence>
<dbReference type="Proteomes" id="UP000019141">
    <property type="component" value="Unassembled WGS sequence"/>
</dbReference>
<comment type="caution">
    <text evidence="3">The sequence shown here is derived from an EMBL/GenBank/DDBJ whole genome shotgun (WGS) entry which is preliminary data.</text>
</comment>
<feature type="transmembrane region" description="Helical" evidence="1">
    <location>
        <begin position="156"/>
        <end position="174"/>
    </location>
</feature>
<organism evidence="3 4">
    <name type="scientific">Entotheonella factor</name>
    <dbReference type="NCBI Taxonomy" id="1429438"/>
    <lineage>
        <taxon>Bacteria</taxon>
        <taxon>Pseudomonadati</taxon>
        <taxon>Nitrospinota/Tectimicrobiota group</taxon>
        <taxon>Candidatus Tectimicrobiota</taxon>
        <taxon>Candidatus Entotheonellia</taxon>
        <taxon>Candidatus Entotheonellales</taxon>
        <taxon>Candidatus Entotheonellaceae</taxon>
        <taxon>Candidatus Entotheonella</taxon>
    </lineage>
</organism>
<reference evidence="3 4" key="1">
    <citation type="journal article" date="2014" name="Nature">
        <title>An environmental bacterial taxon with a large and distinct metabolic repertoire.</title>
        <authorList>
            <person name="Wilson M.C."/>
            <person name="Mori T."/>
            <person name="Ruckert C."/>
            <person name="Uria A.R."/>
            <person name="Helf M.J."/>
            <person name="Takada K."/>
            <person name="Gernert C."/>
            <person name="Steffens U.A."/>
            <person name="Heycke N."/>
            <person name="Schmitt S."/>
            <person name="Rinke C."/>
            <person name="Helfrich E.J."/>
            <person name="Brachmann A.O."/>
            <person name="Gurgui C."/>
            <person name="Wakimoto T."/>
            <person name="Kracht M."/>
            <person name="Crusemann M."/>
            <person name="Hentschel U."/>
            <person name="Abe I."/>
            <person name="Matsunaga S."/>
            <person name="Kalinowski J."/>
            <person name="Takeyama H."/>
            <person name="Piel J."/>
        </authorList>
    </citation>
    <scope>NUCLEOTIDE SEQUENCE [LARGE SCALE GENOMIC DNA]</scope>
    <source>
        <strain evidence="4">TSY1</strain>
    </source>
</reference>
<keyword evidence="1" id="KW-0812">Transmembrane</keyword>
<dbReference type="PANTHER" id="PTHR43081:SF1">
    <property type="entry name" value="ADENYLATE CYCLASE, TERMINAL-DIFFERENTIATION SPECIFIC"/>
    <property type="match status" value="1"/>
</dbReference>
<dbReference type="GO" id="GO:0009190">
    <property type="term" value="P:cyclic nucleotide biosynthetic process"/>
    <property type="evidence" value="ECO:0007669"/>
    <property type="project" value="InterPro"/>
</dbReference>
<dbReference type="SUPFAM" id="SSF55781">
    <property type="entry name" value="GAF domain-like"/>
    <property type="match status" value="1"/>
</dbReference>
<dbReference type="SUPFAM" id="SSF55073">
    <property type="entry name" value="Nucleotide cyclase"/>
    <property type="match status" value="1"/>
</dbReference>
<dbReference type="EMBL" id="AZHW01000545">
    <property type="protein sequence ID" value="ETW98524.1"/>
    <property type="molecule type" value="Genomic_DNA"/>
</dbReference>
<evidence type="ECO:0000256" key="1">
    <source>
        <dbReference type="SAM" id="Phobius"/>
    </source>
</evidence>
<protein>
    <recommendedName>
        <fullName evidence="2">Guanylate cyclase domain-containing protein</fullName>
    </recommendedName>
</protein>
<feature type="transmembrane region" description="Helical" evidence="1">
    <location>
        <begin position="320"/>
        <end position="340"/>
    </location>
</feature>
<dbReference type="InterPro" id="IPR036034">
    <property type="entry name" value="PDZ_sf"/>
</dbReference>
<dbReference type="SMART" id="SM00044">
    <property type="entry name" value="CYCc"/>
    <property type="match status" value="1"/>
</dbReference>
<keyword evidence="1" id="KW-1133">Transmembrane helix</keyword>